<dbReference type="SUPFAM" id="SSF140453">
    <property type="entry name" value="EsxAB dimer-like"/>
    <property type="match status" value="1"/>
</dbReference>
<dbReference type="AlphaFoldDB" id="A0A6C1C3F1"/>
<dbReference type="RefSeq" id="WP_016471894.1">
    <property type="nucleotide sequence ID" value="NZ_BBQG01000007.1"/>
</dbReference>
<dbReference type="InterPro" id="IPR036689">
    <property type="entry name" value="ESAT-6-like_sf"/>
</dbReference>
<sequence length="204" mass="22444">MSEGDGTDPGQVLLAAGLAYRTRMDYDWTTLRAHPQEMDLLATKLGWLADQVAGRIHHINEILNSLHLQWQGESAEEQKDISDRWLRVFSALFGTKDHPETGVLNALVGGVQKAAGNFGQADDHAWKMFNDYHMALTAPPMDQIIAGTAMIGSADPEATYQSVLDQLHKQPEDQMNTDRTAVTADYPGDDGTALQQTKHSDKDG</sequence>
<evidence type="ECO:0000313" key="1">
    <source>
        <dbReference type="EMBL" id="TGG81625.1"/>
    </source>
</evidence>
<accession>A0A6C1C3F1</accession>
<gene>
    <name evidence="1" type="ORF">D8771_19715</name>
</gene>
<evidence type="ECO:0000313" key="2">
    <source>
        <dbReference type="Proteomes" id="UP000298111"/>
    </source>
</evidence>
<dbReference type="EMBL" id="RCIY01000065">
    <property type="protein sequence ID" value="TGG81625.1"/>
    <property type="molecule type" value="Genomic_DNA"/>
</dbReference>
<organism evidence="1 2">
    <name type="scientific">Streptomyces albus</name>
    <dbReference type="NCBI Taxonomy" id="1888"/>
    <lineage>
        <taxon>Bacteria</taxon>
        <taxon>Bacillati</taxon>
        <taxon>Actinomycetota</taxon>
        <taxon>Actinomycetes</taxon>
        <taxon>Kitasatosporales</taxon>
        <taxon>Streptomycetaceae</taxon>
        <taxon>Streptomyces</taxon>
    </lineage>
</organism>
<reference evidence="1 2" key="1">
    <citation type="submission" date="2018-10" db="EMBL/GenBank/DDBJ databases">
        <title>Isolation of pseudouridimycin from Streptomyces albus DSM 40763.</title>
        <authorList>
            <person name="Rosenqvist P."/>
            <person name="Metsae-Ketelae M."/>
            <person name="Virta P."/>
        </authorList>
    </citation>
    <scope>NUCLEOTIDE SEQUENCE [LARGE SCALE GENOMIC DNA]</scope>
    <source>
        <strain evidence="1 2">DSM 40763</strain>
    </source>
</reference>
<protein>
    <submittedName>
        <fullName evidence="1">Uncharacterized protein</fullName>
    </submittedName>
</protein>
<proteinExistence type="predicted"/>
<dbReference type="GeneID" id="75182408"/>
<comment type="caution">
    <text evidence="1">The sequence shown here is derived from an EMBL/GenBank/DDBJ whole genome shotgun (WGS) entry which is preliminary data.</text>
</comment>
<dbReference type="Proteomes" id="UP000298111">
    <property type="component" value="Unassembled WGS sequence"/>
</dbReference>
<name>A0A6C1C3F1_9ACTN</name>
<dbReference type="Gene3D" id="1.10.287.1060">
    <property type="entry name" value="ESAT-6-like"/>
    <property type="match status" value="1"/>
</dbReference>